<evidence type="ECO:0000313" key="2">
    <source>
        <dbReference type="Proteomes" id="UP000440096"/>
    </source>
</evidence>
<gene>
    <name evidence="1" type="ORF">GKO32_17205</name>
</gene>
<name>A0A6N7Z3I7_9PSEU</name>
<protein>
    <submittedName>
        <fullName evidence="1">Uncharacterized protein</fullName>
    </submittedName>
</protein>
<dbReference type="EMBL" id="WMBA01000025">
    <property type="protein sequence ID" value="MTD55699.1"/>
    <property type="molecule type" value="Genomic_DNA"/>
</dbReference>
<sequence>MTNLPHGYWAIPIHDEYSGYDVEDPRFCELVGHYLVRVTKRGKLTPAAKPMDGIDWPRFDAVLANEREYLPFQYYLEYLTDDELGPWYRENYGKLTGHCGWCGKALTDPDSKLRGIGPECARGIREARLKGAR</sequence>
<comment type="caution">
    <text evidence="1">The sequence shown here is derived from an EMBL/GenBank/DDBJ whole genome shotgun (WGS) entry which is preliminary data.</text>
</comment>
<evidence type="ECO:0000313" key="1">
    <source>
        <dbReference type="EMBL" id="MTD55699.1"/>
    </source>
</evidence>
<keyword evidence="2" id="KW-1185">Reference proteome</keyword>
<dbReference type="RefSeq" id="WP_154757900.1">
    <property type="nucleotide sequence ID" value="NZ_WMBA01000025.1"/>
</dbReference>
<organism evidence="1 2">
    <name type="scientific">Amycolatopsis pithecellobii</name>
    <dbReference type="NCBI Taxonomy" id="664692"/>
    <lineage>
        <taxon>Bacteria</taxon>
        <taxon>Bacillati</taxon>
        <taxon>Actinomycetota</taxon>
        <taxon>Actinomycetes</taxon>
        <taxon>Pseudonocardiales</taxon>
        <taxon>Pseudonocardiaceae</taxon>
        <taxon>Amycolatopsis</taxon>
    </lineage>
</organism>
<proteinExistence type="predicted"/>
<dbReference type="Pfam" id="PF19474">
    <property type="entry name" value="DUF6011"/>
    <property type="match status" value="1"/>
</dbReference>
<reference evidence="1 2" key="1">
    <citation type="submission" date="2019-11" db="EMBL/GenBank/DDBJ databases">
        <title>Draft genome of Amycolatopsis RM579.</title>
        <authorList>
            <person name="Duangmal K."/>
            <person name="Mingma R."/>
        </authorList>
    </citation>
    <scope>NUCLEOTIDE SEQUENCE [LARGE SCALE GENOMIC DNA]</scope>
    <source>
        <strain evidence="1 2">RM579</strain>
    </source>
</reference>
<accession>A0A6N7Z3I7</accession>
<dbReference type="Proteomes" id="UP000440096">
    <property type="component" value="Unassembled WGS sequence"/>
</dbReference>
<dbReference type="AlphaFoldDB" id="A0A6N7Z3I7"/>
<dbReference type="OrthoDB" id="4236408at2"/>
<dbReference type="InterPro" id="IPR046053">
    <property type="entry name" value="DUF6011"/>
</dbReference>